<evidence type="ECO:0000313" key="2">
    <source>
        <dbReference type="EMBL" id="PUZ60198.1"/>
    </source>
</evidence>
<sequence>MRHWRRRRTPRSSSATSACGGGGGRPFRVGKTRNINNQAAGARRRLRSVRRVSMFLLPTCLKSKPSRLLDSVSSLPAISLTRVIHFVGHEQSIVSFCRYEFSFNF</sequence>
<dbReference type="AlphaFoldDB" id="A0A2T7DX91"/>
<keyword evidence="3" id="KW-1185">Reference proteome</keyword>
<protein>
    <submittedName>
        <fullName evidence="2">Uncharacterized protein</fullName>
    </submittedName>
</protein>
<dbReference type="EMBL" id="CM009752">
    <property type="protein sequence ID" value="PUZ60198.1"/>
    <property type="molecule type" value="Genomic_DNA"/>
</dbReference>
<evidence type="ECO:0000313" key="3">
    <source>
        <dbReference type="Proteomes" id="UP000244336"/>
    </source>
</evidence>
<dbReference type="Proteomes" id="UP000244336">
    <property type="component" value="Chromosome 4"/>
</dbReference>
<name>A0A2T7DX91_9POAL</name>
<feature type="compositionally biased region" description="Basic residues" evidence="1">
    <location>
        <begin position="1"/>
        <end position="10"/>
    </location>
</feature>
<reference evidence="2 3" key="1">
    <citation type="submission" date="2018-04" db="EMBL/GenBank/DDBJ databases">
        <title>WGS assembly of Panicum hallii var. hallii HAL2.</title>
        <authorList>
            <person name="Lovell J."/>
            <person name="Jenkins J."/>
            <person name="Lowry D."/>
            <person name="Mamidi S."/>
            <person name="Sreedasyam A."/>
            <person name="Weng X."/>
            <person name="Barry K."/>
            <person name="Bonette J."/>
            <person name="Campitelli B."/>
            <person name="Daum C."/>
            <person name="Gordon S."/>
            <person name="Gould B."/>
            <person name="Lipzen A."/>
            <person name="MacQueen A."/>
            <person name="Palacio-Mejia J."/>
            <person name="Plott C."/>
            <person name="Shakirov E."/>
            <person name="Shu S."/>
            <person name="Yoshinaga Y."/>
            <person name="Zane M."/>
            <person name="Rokhsar D."/>
            <person name="Grimwood J."/>
            <person name="Schmutz J."/>
            <person name="Juenger T."/>
        </authorList>
    </citation>
    <scope>NUCLEOTIDE SEQUENCE [LARGE SCALE GENOMIC DNA]</scope>
    <source>
        <strain evidence="3">cv. HAL2</strain>
    </source>
</reference>
<dbReference type="Gramene" id="PUZ60198">
    <property type="protein sequence ID" value="PUZ60198"/>
    <property type="gene ID" value="GQ55_4G104900"/>
</dbReference>
<accession>A0A2T7DX91</accession>
<proteinExistence type="predicted"/>
<organism evidence="2 3">
    <name type="scientific">Panicum hallii var. hallii</name>
    <dbReference type="NCBI Taxonomy" id="1504633"/>
    <lineage>
        <taxon>Eukaryota</taxon>
        <taxon>Viridiplantae</taxon>
        <taxon>Streptophyta</taxon>
        <taxon>Embryophyta</taxon>
        <taxon>Tracheophyta</taxon>
        <taxon>Spermatophyta</taxon>
        <taxon>Magnoliopsida</taxon>
        <taxon>Liliopsida</taxon>
        <taxon>Poales</taxon>
        <taxon>Poaceae</taxon>
        <taxon>PACMAD clade</taxon>
        <taxon>Panicoideae</taxon>
        <taxon>Panicodae</taxon>
        <taxon>Paniceae</taxon>
        <taxon>Panicinae</taxon>
        <taxon>Panicum</taxon>
        <taxon>Panicum sect. Panicum</taxon>
    </lineage>
</organism>
<feature type="region of interest" description="Disordered" evidence="1">
    <location>
        <begin position="1"/>
        <end position="32"/>
    </location>
</feature>
<evidence type="ECO:0000256" key="1">
    <source>
        <dbReference type="SAM" id="MobiDB-lite"/>
    </source>
</evidence>
<gene>
    <name evidence="2" type="ORF">GQ55_4G104900</name>
</gene>